<dbReference type="EMBL" id="QDDL01000015">
    <property type="protein sequence ID" value="PVZ63566.1"/>
    <property type="molecule type" value="Genomic_DNA"/>
</dbReference>
<dbReference type="SUPFAM" id="SSF144091">
    <property type="entry name" value="Rhomboid-like"/>
    <property type="match status" value="1"/>
</dbReference>
<evidence type="ECO:0000256" key="4">
    <source>
        <dbReference type="ARBA" id="ARBA00023136"/>
    </source>
</evidence>
<evidence type="ECO:0000256" key="1">
    <source>
        <dbReference type="ARBA" id="ARBA00004141"/>
    </source>
</evidence>
<keyword evidence="7" id="KW-0378">Hydrolase</keyword>
<sequence length="182" mass="19610">MRFRPLVILLSVIALTEATNLLSGRAFNGYGIEPRSIGGLFGIPLAPFLHGNLFHFLSNLFPLIILGALVCRLGNKVFSMVTAEIILLGGLAVWLFGRGDSIHIGASGLVFGWFGFLMARGWFAKNLIDPLVAVVVFIFYGGSMFWGLLPVASYISWESHLFGCIAGVLAAWGTSSGSQRST</sequence>
<evidence type="ECO:0000256" key="3">
    <source>
        <dbReference type="ARBA" id="ARBA00022989"/>
    </source>
</evidence>
<evidence type="ECO:0000313" key="7">
    <source>
        <dbReference type="EMBL" id="PVZ63566.1"/>
    </source>
</evidence>
<dbReference type="InterPro" id="IPR022764">
    <property type="entry name" value="Peptidase_S54_rhomboid_dom"/>
</dbReference>
<dbReference type="OrthoDB" id="465874at2"/>
<dbReference type="AlphaFoldDB" id="A0A2V1GQD4"/>
<feature type="transmembrane region" description="Helical" evidence="5">
    <location>
        <begin position="131"/>
        <end position="149"/>
    </location>
</feature>
<dbReference type="Gene3D" id="1.20.1540.10">
    <property type="entry name" value="Rhomboid-like"/>
    <property type="match status" value="1"/>
</dbReference>
<dbReference type="InterPro" id="IPR035952">
    <property type="entry name" value="Rhomboid-like_sf"/>
</dbReference>
<organism evidence="7 8">
    <name type="scientific">Pelagibaculum spongiae</name>
    <dbReference type="NCBI Taxonomy" id="2080658"/>
    <lineage>
        <taxon>Bacteria</taxon>
        <taxon>Pseudomonadati</taxon>
        <taxon>Pseudomonadota</taxon>
        <taxon>Gammaproteobacteria</taxon>
        <taxon>Oceanospirillales</taxon>
        <taxon>Pelagibaculum</taxon>
    </lineage>
</organism>
<keyword evidence="7" id="KW-0645">Protease</keyword>
<keyword evidence="8" id="KW-1185">Reference proteome</keyword>
<keyword evidence="3 5" id="KW-1133">Transmembrane helix</keyword>
<accession>A0A2V1GQD4</accession>
<evidence type="ECO:0000259" key="6">
    <source>
        <dbReference type="Pfam" id="PF01694"/>
    </source>
</evidence>
<feature type="transmembrane region" description="Helical" evidence="5">
    <location>
        <begin position="77"/>
        <end position="96"/>
    </location>
</feature>
<evidence type="ECO:0000313" key="8">
    <source>
        <dbReference type="Proteomes" id="UP000244906"/>
    </source>
</evidence>
<dbReference type="GO" id="GO:0006508">
    <property type="term" value="P:proteolysis"/>
    <property type="evidence" value="ECO:0007669"/>
    <property type="project" value="UniProtKB-KW"/>
</dbReference>
<name>A0A2V1GQD4_9GAMM</name>
<dbReference type="GO" id="GO:0004252">
    <property type="term" value="F:serine-type endopeptidase activity"/>
    <property type="evidence" value="ECO:0007669"/>
    <property type="project" value="InterPro"/>
</dbReference>
<gene>
    <name evidence="7" type="ORF">DC094_21015</name>
</gene>
<keyword evidence="2 5" id="KW-0812">Transmembrane</keyword>
<dbReference type="PANTHER" id="PTHR43731:SF9">
    <property type="entry name" value="SLR1461 PROTEIN"/>
    <property type="match status" value="1"/>
</dbReference>
<feature type="transmembrane region" description="Helical" evidence="5">
    <location>
        <begin position="48"/>
        <end position="70"/>
    </location>
</feature>
<comment type="caution">
    <text evidence="7">The sequence shown here is derived from an EMBL/GenBank/DDBJ whole genome shotgun (WGS) entry which is preliminary data.</text>
</comment>
<feature type="domain" description="Peptidase S54 rhomboid" evidence="6">
    <location>
        <begin position="45"/>
        <end position="175"/>
    </location>
</feature>
<reference evidence="7 8" key="1">
    <citation type="submission" date="2018-04" db="EMBL/GenBank/DDBJ databases">
        <title>Thalassorhabdus spongiae gen. nov., sp. nov., isolated from a marine sponge in South-West Iceland.</title>
        <authorList>
            <person name="Knobloch S."/>
            <person name="Daussin A."/>
            <person name="Johannsson R."/>
            <person name="Marteinsson V.T."/>
        </authorList>
    </citation>
    <scope>NUCLEOTIDE SEQUENCE [LARGE SCALE GENOMIC DNA]</scope>
    <source>
        <strain evidence="7 8">Hp12</strain>
    </source>
</reference>
<dbReference type="InterPro" id="IPR050925">
    <property type="entry name" value="Rhomboid_protease_S54"/>
</dbReference>
<keyword evidence="4 5" id="KW-0472">Membrane</keyword>
<dbReference type="PANTHER" id="PTHR43731">
    <property type="entry name" value="RHOMBOID PROTEASE"/>
    <property type="match status" value="1"/>
</dbReference>
<evidence type="ECO:0000256" key="5">
    <source>
        <dbReference type="SAM" id="Phobius"/>
    </source>
</evidence>
<dbReference type="Pfam" id="PF01694">
    <property type="entry name" value="Rhomboid"/>
    <property type="match status" value="1"/>
</dbReference>
<protein>
    <submittedName>
        <fullName evidence="7">Rhomboid family intramembrane serine protease</fullName>
    </submittedName>
</protein>
<evidence type="ECO:0000256" key="2">
    <source>
        <dbReference type="ARBA" id="ARBA00022692"/>
    </source>
</evidence>
<comment type="subcellular location">
    <subcellularLocation>
        <location evidence="1">Membrane</location>
        <topology evidence="1">Multi-pass membrane protein</topology>
    </subcellularLocation>
</comment>
<dbReference type="RefSeq" id="WP_116689084.1">
    <property type="nucleotide sequence ID" value="NZ_CAWNYD010000015.1"/>
</dbReference>
<dbReference type="Proteomes" id="UP000244906">
    <property type="component" value="Unassembled WGS sequence"/>
</dbReference>
<dbReference type="GO" id="GO:0016020">
    <property type="term" value="C:membrane"/>
    <property type="evidence" value="ECO:0007669"/>
    <property type="project" value="UniProtKB-SubCell"/>
</dbReference>
<proteinExistence type="predicted"/>
<feature type="transmembrane region" description="Helical" evidence="5">
    <location>
        <begin position="102"/>
        <end position="119"/>
    </location>
</feature>